<sequence>MDSAQAPEPKRLKRDAQPAGARKISVADLVPLAAGLPAARGVPSIELTKTDSHEFIGHKYRDDMLEHIKSFCDLESGSPRGPQPRSDNQNALPTRIPPMALTRHPSGGKTRTLKEIGLALRKQDIFSLFITFSDLTQYDAAIERDRTWLQSLLLRIGWAAARDDVRGSVGDDFSRWLTEVDVTKDTICKWLGDAVCVLLVDELNKLMVGEGRQQFPDEGAIAAEFLRAEFVDKRGRYLVFSSHFTETGTKLTVFMESLSNRDVLRPLLPVITSVDQAAVLSQEAASAPKLYYLGLTPALVHKAFAVEKRPATCVDQLFDRLPKPPFTRATLRAMIMLALDGAAHRVAGLGGWAAALDAFVDDPLRLPIGTPSYTWSPCFLAAACEQLVGVGEFRQSLRQGLWRIVANLRQLAEATEGSGVQWEGVCAAALILRMLQSDVGDYKPSNLHAEARAILPTAVLNGRM</sequence>
<accession>A0A0G4G4R5</accession>
<dbReference type="InParanoid" id="A0A0G4G4R5"/>
<keyword evidence="3" id="KW-1185">Reference proteome</keyword>
<name>A0A0G4G4R5_VITBC</name>
<feature type="region of interest" description="Disordered" evidence="1">
    <location>
        <begin position="73"/>
        <end position="108"/>
    </location>
</feature>
<dbReference type="PhylomeDB" id="A0A0G4G4R5"/>
<dbReference type="Proteomes" id="UP000041254">
    <property type="component" value="Unassembled WGS sequence"/>
</dbReference>
<gene>
    <name evidence="2" type="ORF">Vbra_16936</name>
</gene>
<proteinExistence type="predicted"/>
<protein>
    <submittedName>
        <fullName evidence="2">Uncharacterized protein</fullName>
    </submittedName>
</protein>
<evidence type="ECO:0000313" key="3">
    <source>
        <dbReference type="Proteomes" id="UP000041254"/>
    </source>
</evidence>
<dbReference type="OrthoDB" id="426852at2759"/>
<reference evidence="2 3" key="1">
    <citation type="submission" date="2014-11" db="EMBL/GenBank/DDBJ databases">
        <authorList>
            <person name="Zhu J."/>
            <person name="Qi W."/>
            <person name="Song R."/>
        </authorList>
    </citation>
    <scope>NUCLEOTIDE SEQUENCE [LARGE SCALE GENOMIC DNA]</scope>
</reference>
<evidence type="ECO:0000313" key="2">
    <source>
        <dbReference type="EMBL" id="CEM23043.1"/>
    </source>
</evidence>
<dbReference type="VEuPathDB" id="CryptoDB:Vbra_16936"/>
<dbReference type="EMBL" id="CDMY01000562">
    <property type="protein sequence ID" value="CEM23043.1"/>
    <property type="molecule type" value="Genomic_DNA"/>
</dbReference>
<organism evidence="2 3">
    <name type="scientific">Vitrella brassicaformis (strain CCMP3155)</name>
    <dbReference type="NCBI Taxonomy" id="1169540"/>
    <lineage>
        <taxon>Eukaryota</taxon>
        <taxon>Sar</taxon>
        <taxon>Alveolata</taxon>
        <taxon>Colpodellida</taxon>
        <taxon>Vitrellaceae</taxon>
        <taxon>Vitrella</taxon>
    </lineage>
</organism>
<evidence type="ECO:0000256" key="1">
    <source>
        <dbReference type="SAM" id="MobiDB-lite"/>
    </source>
</evidence>
<dbReference type="AlphaFoldDB" id="A0A0G4G4R5"/>
<feature type="region of interest" description="Disordered" evidence="1">
    <location>
        <begin position="1"/>
        <end position="21"/>
    </location>
</feature>